<dbReference type="EMBL" id="CP041690">
    <property type="protein sequence ID" value="QEE19423.1"/>
    <property type="molecule type" value="Genomic_DNA"/>
</dbReference>
<sequence length="428" mass="47285">MGVGDFDVWGEEEDDHPRSLNVHMDAWATLADGVMSQLRGEMVDEVLCQVGSPNRRPRIDLLRNVEAMVSSIVANLVLLHRLRPSEARLAVPLANTKKTKYDRKGFQKLSPTIDALASAGLIEKFAPKFKQTRTTIRAVDRLHDAVMAADVKLSDVVRAGGQQNLVLTARPPRRYSYGIRVANSRVDYLETAETRLLRAEIDELNAFLSSQAITLKGEPSSAFNLWRNFTIRSTADPEAFRLHGRLYGGFWMILPEAERQHLKINGEPVADLDFSAMFPSLAYIRAGHPPPDGDPYAIRGLETHRAAAKAAMSALLSSGPLRSLPPRVRDELPAGWTLAKLRKAVIELHPVLASSLEQDLSLEFMFTESCILMTALLDLMRRGVPALPMHDGMMVPAANVEIASVVMRRASLEVCGQTLGVTQKTLLP</sequence>
<keyword evidence="2" id="KW-1185">Reference proteome</keyword>
<proteinExistence type="predicted"/>
<evidence type="ECO:0000313" key="1">
    <source>
        <dbReference type="EMBL" id="QEE19423.1"/>
    </source>
</evidence>
<dbReference type="Proteomes" id="UP000321062">
    <property type="component" value="Chromosome"/>
</dbReference>
<protein>
    <submittedName>
        <fullName evidence="1">Uncharacterized protein</fullName>
    </submittedName>
</protein>
<gene>
    <name evidence="1" type="ORF">FNA67_04195</name>
</gene>
<evidence type="ECO:0000313" key="2">
    <source>
        <dbReference type="Proteomes" id="UP000321062"/>
    </source>
</evidence>
<reference evidence="1 2" key="1">
    <citation type="journal article" date="2015" name="Int. J. Syst. Evol. Microbiol.">
        <title>Youhaiella tibetensis gen. nov., sp. nov., isolated from subsurface sediment.</title>
        <authorList>
            <person name="Wang Y.X."/>
            <person name="Huang F.Q."/>
            <person name="Nogi Y."/>
            <person name="Pang S.J."/>
            <person name="Wang P.K."/>
            <person name="Lv J."/>
        </authorList>
    </citation>
    <scope>NUCLEOTIDE SEQUENCE [LARGE SCALE GENOMIC DNA]</scope>
    <source>
        <strain evidence="2">fig4</strain>
    </source>
</reference>
<dbReference type="AlphaFoldDB" id="A0A5B9DJU9"/>
<dbReference type="RefSeq" id="WP_147655180.1">
    <property type="nucleotide sequence ID" value="NZ_BMFM01000001.1"/>
</dbReference>
<dbReference type="OrthoDB" id="7059994at2"/>
<dbReference type="KEGG" id="yti:FNA67_04195"/>
<accession>A0A5B9DJU9</accession>
<name>A0A5B9DJU9_9HYPH</name>
<organism evidence="1 2">
    <name type="scientific">Paradevosia tibetensis</name>
    <dbReference type="NCBI Taxonomy" id="1447062"/>
    <lineage>
        <taxon>Bacteria</taxon>
        <taxon>Pseudomonadati</taxon>
        <taxon>Pseudomonadota</taxon>
        <taxon>Alphaproteobacteria</taxon>
        <taxon>Hyphomicrobiales</taxon>
        <taxon>Devosiaceae</taxon>
        <taxon>Paradevosia</taxon>
    </lineage>
</organism>